<feature type="region of interest" description="Disordered" evidence="1">
    <location>
        <begin position="1"/>
        <end position="69"/>
    </location>
</feature>
<evidence type="ECO:0000313" key="2">
    <source>
        <dbReference type="EMBL" id="CAB1418663.1"/>
    </source>
</evidence>
<feature type="compositionally biased region" description="Basic and acidic residues" evidence="1">
    <location>
        <begin position="13"/>
        <end position="44"/>
    </location>
</feature>
<evidence type="ECO:0000313" key="3">
    <source>
        <dbReference type="Proteomes" id="UP001153269"/>
    </source>
</evidence>
<dbReference type="AlphaFoldDB" id="A0A9N7TVX9"/>
<name>A0A9N7TVX9_PLEPL</name>
<proteinExistence type="predicted"/>
<reference evidence="2" key="1">
    <citation type="submission" date="2020-03" db="EMBL/GenBank/DDBJ databases">
        <authorList>
            <person name="Weist P."/>
        </authorList>
    </citation>
    <scope>NUCLEOTIDE SEQUENCE</scope>
</reference>
<keyword evidence="3" id="KW-1185">Reference proteome</keyword>
<dbReference type="Proteomes" id="UP001153269">
    <property type="component" value="Unassembled WGS sequence"/>
</dbReference>
<evidence type="ECO:0000256" key="1">
    <source>
        <dbReference type="SAM" id="MobiDB-lite"/>
    </source>
</evidence>
<sequence length="110" mass="12449">MKGLQETWGEGAQRGHEGTSGDSARGDMKGLQETQREQRGHDGTSGDSGDEPLLITPLSSEPRTRRTWDSNLTTRHEDTLLALLFVLYLFCHRRLEPVHTFALDAEMRRK</sequence>
<comment type="caution">
    <text evidence="2">The sequence shown here is derived from an EMBL/GenBank/DDBJ whole genome shotgun (WGS) entry which is preliminary data.</text>
</comment>
<dbReference type="EMBL" id="CADEAL010000335">
    <property type="protein sequence ID" value="CAB1418663.1"/>
    <property type="molecule type" value="Genomic_DNA"/>
</dbReference>
<organism evidence="2 3">
    <name type="scientific">Pleuronectes platessa</name>
    <name type="common">European plaice</name>
    <dbReference type="NCBI Taxonomy" id="8262"/>
    <lineage>
        <taxon>Eukaryota</taxon>
        <taxon>Metazoa</taxon>
        <taxon>Chordata</taxon>
        <taxon>Craniata</taxon>
        <taxon>Vertebrata</taxon>
        <taxon>Euteleostomi</taxon>
        <taxon>Actinopterygii</taxon>
        <taxon>Neopterygii</taxon>
        <taxon>Teleostei</taxon>
        <taxon>Neoteleostei</taxon>
        <taxon>Acanthomorphata</taxon>
        <taxon>Carangaria</taxon>
        <taxon>Pleuronectiformes</taxon>
        <taxon>Pleuronectoidei</taxon>
        <taxon>Pleuronectidae</taxon>
        <taxon>Pleuronectes</taxon>
    </lineage>
</organism>
<gene>
    <name evidence="2" type="ORF">PLEPLA_LOCUS6489</name>
</gene>
<accession>A0A9N7TVX9</accession>
<protein>
    <submittedName>
        <fullName evidence="2">Uncharacterized protein</fullName>
    </submittedName>
</protein>